<accession>A0A6C0DMJ8</accession>
<sequence length="73" mass="8301">MENILNAGLYSGDDNFSGKPWGNDYLLGHVEPDAVVYSKFFYAKDQIPGIQNRPGNNSYPLYDNYNKSCYNNL</sequence>
<evidence type="ECO:0000313" key="1">
    <source>
        <dbReference type="EMBL" id="QHT17817.1"/>
    </source>
</evidence>
<proteinExistence type="predicted"/>
<dbReference type="AlphaFoldDB" id="A0A6C0DMJ8"/>
<dbReference type="EMBL" id="MN739645">
    <property type="protein sequence ID" value="QHT17817.1"/>
    <property type="molecule type" value="Genomic_DNA"/>
</dbReference>
<name>A0A6C0DMJ8_9ZZZZ</name>
<organism evidence="1">
    <name type="scientific">viral metagenome</name>
    <dbReference type="NCBI Taxonomy" id="1070528"/>
    <lineage>
        <taxon>unclassified sequences</taxon>
        <taxon>metagenomes</taxon>
        <taxon>organismal metagenomes</taxon>
    </lineage>
</organism>
<reference evidence="1" key="1">
    <citation type="journal article" date="2020" name="Nature">
        <title>Giant virus diversity and host interactions through global metagenomics.</title>
        <authorList>
            <person name="Schulz F."/>
            <person name="Roux S."/>
            <person name="Paez-Espino D."/>
            <person name="Jungbluth S."/>
            <person name="Walsh D.A."/>
            <person name="Denef V.J."/>
            <person name="McMahon K.D."/>
            <person name="Konstantinidis K.T."/>
            <person name="Eloe-Fadrosh E.A."/>
            <person name="Kyrpides N.C."/>
            <person name="Woyke T."/>
        </authorList>
    </citation>
    <scope>NUCLEOTIDE SEQUENCE</scope>
    <source>
        <strain evidence="1">GVMAG-M-3300023174-30</strain>
    </source>
</reference>
<protein>
    <submittedName>
        <fullName evidence="1">Uncharacterized protein</fullName>
    </submittedName>
</protein>